<comment type="caution">
    <text evidence="3">The sequence shown here is derived from an EMBL/GenBank/DDBJ whole genome shotgun (WGS) entry which is preliminary data.</text>
</comment>
<dbReference type="InterPro" id="IPR002656">
    <property type="entry name" value="Acyl_transf_3_dom"/>
</dbReference>
<feature type="transmembrane region" description="Helical" evidence="1">
    <location>
        <begin position="44"/>
        <end position="63"/>
    </location>
</feature>
<accession>A0A7Z7B9T6</accession>
<dbReference type="GO" id="GO:0000271">
    <property type="term" value="P:polysaccharide biosynthetic process"/>
    <property type="evidence" value="ECO:0007669"/>
    <property type="project" value="TreeGrafter"/>
</dbReference>
<dbReference type="GO" id="GO:0016747">
    <property type="term" value="F:acyltransferase activity, transferring groups other than amino-acyl groups"/>
    <property type="evidence" value="ECO:0007669"/>
    <property type="project" value="InterPro"/>
</dbReference>
<keyword evidence="1" id="KW-1133">Transmembrane helix</keyword>
<feature type="transmembrane region" description="Helical" evidence="1">
    <location>
        <begin position="161"/>
        <end position="194"/>
    </location>
</feature>
<feature type="transmembrane region" description="Helical" evidence="1">
    <location>
        <begin position="12"/>
        <end position="32"/>
    </location>
</feature>
<dbReference type="EMBL" id="FNDI01000011">
    <property type="protein sequence ID" value="SDI07358.1"/>
    <property type="molecule type" value="Genomic_DNA"/>
</dbReference>
<feature type="transmembrane region" description="Helical" evidence="1">
    <location>
        <begin position="84"/>
        <end position="105"/>
    </location>
</feature>
<evidence type="ECO:0000256" key="1">
    <source>
        <dbReference type="SAM" id="Phobius"/>
    </source>
</evidence>
<keyword evidence="4" id="KW-1185">Reference proteome</keyword>
<protein>
    <submittedName>
        <fullName evidence="3">Acyltransferase family protein</fullName>
    </submittedName>
</protein>
<dbReference type="InterPro" id="IPR050879">
    <property type="entry name" value="Acyltransferase_3"/>
</dbReference>
<keyword evidence="1" id="KW-0472">Membrane</keyword>
<reference evidence="3" key="1">
    <citation type="submission" date="2016-10" db="EMBL/GenBank/DDBJ databases">
        <authorList>
            <person name="Varghese N."/>
            <person name="Submissions S."/>
        </authorList>
    </citation>
    <scope>NUCLEOTIDE SEQUENCE [LARGE SCALE GENOMIC DNA]</scope>
    <source>
        <strain evidence="3">YR281</strain>
    </source>
</reference>
<keyword evidence="3" id="KW-0012">Acyltransferase</keyword>
<dbReference type="AlphaFoldDB" id="A0A7Z7B9T6"/>
<dbReference type="Proteomes" id="UP000198900">
    <property type="component" value="Unassembled WGS sequence"/>
</dbReference>
<proteinExistence type="predicted"/>
<evidence type="ECO:0000313" key="4">
    <source>
        <dbReference type="Proteomes" id="UP000198900"/>
    </source>
</evidence>
<keyword evidence="3" id="KW-0808">Transferase</keyword>
<dbReference type="PANTHER" id="PTHR23028:SF53">
    <property type="entry name" value="ACYL_TRANSF_3 DOMAIN-CONTAINING PROTEIN"/>
    <property type="match status" value="1"/>
</dbReference>
<keyword evidence="1" id="KW-0812">Transmembrane</keyword>
<dbReference type="GO" id="GO:0016020">
    <property type="term" value="C:membrane"/>
    <property type="evidence" value="ECO:0007669"/>
    <property type="project" value="TreeGrafter"/>
</dbReference>
<dbReference type="Pfam" id="PF01757">
    <property type="entry name" value="Acyl_transf_3"/>
    <property type="match status" value="1"/>
</dbReference>
<dbReference type="PANTHER" id="PTHR23028">
    <property type="entry name" value="ACETYLTRANSFERASE"/>
    <property type="match status" value="1"/>
</dbReference>
<name>A0A7Z7B9T6_9BURK</name>
<gene>
    <name evidence="3" type="ORF">SAMN04487926_111246</name>
</gene>
<organism evidence="3 4">
    <name type="scientific">Paraburkholderia steynii</name>
    <dbReference type="NCBI Taxonomy" id="1245441"/>
    <lineage>
        <taxon>Bacteria</taxon>
        <taxon>Pseudomonadati</taxon>
        <taxon>Pseudomonadota</taxon>
        <taxon>Betaproteobacteria</taxon>
        <taxon>Burkholderiales</taxon>
        <taxon>Burkholderiaceae</taxon>
        <taxon>Paraburkholderia</taxon>
    </lineage>
</organism>
<feature type="domain" description="Acyltransferase 3" evidence="2">
    <location>
        <begin position="7"/>
        <end position="215"/>
    </location>
</feature>
<evidence type="ECO:0000313" key="3">
    <source>
        <dbReference type="EMBL" id="SDI07358.1"/>
    </source>
</evidence>
<sequence length="221" mass="25018">MLARGNNNFDLVRLIAALLVMYGHAGPVYHWGGNEDLVRLTTGFDYAGSIAVYAFFMISGILVSMSYQRQRSIINFAALRVARIFPALVVAVTAITFIVGPLVSIETARTYFLNPQIYKWWYKTATLVTGVGTYLPGVFTTVNLKMNVDAPVWTLPMELKCYFLVMCIGLLGLLRTRVGTLAAGLVGLGWWYFMYTHPDAYYFGDFILKMTYYSFFRFCVF</sequence>
<evidence type="ECO:0000259" key="2">
    <source>
        <dbReference type="Pfam" id="PF01757"/>
    </source>
</evidence>